<reference evidence="2" key="1">
    <citation type="submission" date="2015-06" db="UniProtKB">
        <authorList>
            <consortium name="EnsemblPlants"/>
        </authorList>
    </citation>
    <scope>IDENTIFICATION</scope>
</reference>
<dbReference type="HOGENOM" id="CLU_1566989_0_0_1"/>
<dbReference type="Pfam" id="PF24823">
    <property type="entry name" value="PH_RDR2"/>
    <property type="match status" value="1"/>
</dbReference>
<dbReference type="STRING" id="4538.I1P413"/>
<accession>I1P413</accession>
<evidence type="ECO:0000259" key="1">
    <source>
        <dbReference type="SMART" id="SM00360"/>
    </source>
</evidence>
<dbReference type="EnsemblPlants" id="ORGLA02G0271900.1">
    <property type="protein sequence ID" value="ORGLA02G0271900.1"/>
    <property type="gene ID" value="ORGLA02G0271900"/>
</dbReference>
<keyword evidence="3" id="KW-1185">Reference proteome</keyword>
<dbReference type="Gramene" id="ORGLA02G0271900.1">
    <property type="protein sequence ID" value="ORGLA02G0271900.1"/>
    <property type="gene ID" value="ORGLA02G0271900"/>
</dbReference>
<name>I1P413_ORYGL</name>
<dbReference type="SMART" id="SM00360">
    <property type="entry name" value="RRM"/>
    <property type="match status" value="1"/>
</dbReference>
<evidence type="ECO:0000313" key="3">
    <source>
        <dbReference type="Proteomes" id="UP000007306"/>
    </source>
</evidence>
<dbReference type="GO" id="GO:0003723">
    <property type="term" value="F:RNA binding"/>
    <property type="evidence" value="ECO:0007669"/>
    <property type="project" value="InterPro"/>
</dbReference>
<organism evidence="2 3">
    <name type="scientific">Oryza glaberrima</name>
    <name type="common">African rice</name>
    <dbReference type="NCBI Taxonomy" id="4538"/>
    <lineage>
        <taxon>Eukaryota</taxon>
        <taxon>Viridiplantae</taxon>
        <taxon>Streptophyta</taxon>
        <taxon>Embryophyta</taxon>
        <taxon>Tracheophyta</taxon>
        <taxon>Spermatophyta</taxon>
        <taxon>Magnoliopsida</taxon>
        <taxon>Liliopsida</taxon>
        <taxon>Poales</taxon>
        <taxon>Poaceae</taxon>
        <taxon>BOP clade</taxon>
        <taxon>Oryzoideae</taxon>
        <taxon>Oryzeae</taxon>
        <taxon>Oryzinae</taxon>
        <taxon>Oryza</taxon>
    </lineage>
</organism>
<dbReference type="eggNOG" id="KOG0988">
    <property type="taxonomic scope" value="Eukaryota"/>
</dbReference>
<protein>
    <recommendedName>
        <fullName evidence="1">RRM domain-containing protein</fullName>
    </recommendedName>
</protein>
<dbReference type="OMA" id="YLNEHRI"/>
<dbReference type="InterPro" id="IPR058763">
    <property type="entry name" value="RRM_RDR1/2-like"/>
</dbReference>
<proteinExistence type="predicted"/>
<dbReference type="AlphaFoldDB" id="I1P413"/>
<dbReference type="CDD" id="cd00590">
    <property type="entry name" value="RRM_SF"/>
    <property type="match status" value="1"/>
</dbReference>
<dbReference type="SUPFAM" id="SSF54928">
    <property type="entry name" value="RNA-binding domain, RBD"/>
    <property type="match status" value="1"/>
</dbReference>
<sequence length="178" mass="20507">MGVKTLQVSGFALDDSADYVKDLLERIVGCGNVYAVKLRHPKNVTATSRAYAIVQFQTEEHASLVKNAAQRKILRRGHYYLKVHPSDRDIVPRPRVSMFKLEDVTLHFGCLLKETILSALWSRTGVSVEFGFNLKKIYFYLQLPNSSIEYKLELSYESIWEIQLQRPPKSQTKFLLIQ</sequence>
<evidence type="ECO:0000313" key="2">
    <source>
        <dbReference type="EnsemblPlants" id="ORGLA02G0271900.1"/>
    </source>
</evidence>
<dbReference type="InterPro" id="IPR035979">
    <property type="entry name" value="RBD_domain_sf"/>
</dbReference>
<dbReference type="Pfam" id="PF26250">
    <property type="entry name" value="RRM_RdRP1_2"/>
    <property type="match status" value="1"/>
</dbReference>
<feature type="domain" description="RRM" evidence="1">
    <location>
        <begin position="5"/>
        <end position="84"/>
    </location>
</feature>
<dbReference type="InterPro" id="IPR000504">
    <property type="entry name" value="RRM_dom"/>
</dbReference>
<dbReference type="Proteomes" id="UP000007306">
    <property type="component" value="Chromosome 2"/>
</dbReference>
<reference evidence="2 3" key="2">
    <citation type="submission" date="2018-04" db="EMBL/GenBank/DDBJ databases">
        <title>OglaRS2 (Oryza glaberrima Reference Sequence Version 2).</title>
        <authorList>
            <person name="Zhang J."/>
            <person name="Kudrna D."/>
            <person name="Lee S."/>
            <person name="Talag J."/>
            <person name="Rajasekar S."/>
            <person name="Wing R.A."/>
        </authorList>
    </citation>
    <scope>NUCLEOTIDE SEQUENCE [LARGE SCALE GENOMIC DNA]</scope>
    <source>
        <strain evidence="2 3">cv. IRGC 96717</strain>
    </source>
</reference>
<dbReference type="InterPro" id="IPR057590">
    <property type="entry name" value="PH_RDR1/2-like"/>
</dbReference>